<evidence type="ECO:0000313" key="3">
    <source>
        <dbReference type="Proteomes" id="UP000789405"/>
    </source>
</evidence>
<dbReference type="Proteomes" id="UP000789405">
    <property type="component" value="Unassembled WGS sequence"/>
</dbReference>
<feature type="signal peptide" evidence="1">
    <location>
        <begin position="1"/>
        <end position="24"/>
    </location>
</feature>
<organism evidence="2 3">
    <name type="scientific">Dentiscutata erythropus</name>
    <dbReference type="NCBI Taxonomy" id="1348616"/>
    <lineage>
        <taxon>Eukaryota</taxon>
        <taxon>Fungi</taxon>
        <taxon>Fungi incertae sedis</taxon>
        <taxon>Mucoromycota</taxon>
        <taxon>Glomeromycotina</taxon>
        <taxon>Glomeromycetes</taxon>
        <taxon>Diversisporales</taxon>
        <taxon>Gigasporaceae</taxon>
        <taxon>Dentiscutata</taxon>
    </lineage>
</organism>
<evidence type="ECO:0000313" key="2">
    <source>
        <dbReference type="EMBL" id="CAG8779140.1"/>
    </source>
</evidence>
<protein>
    <submittedName>
        <fullName evidence="2">26687_t:CDS:1</fullName>
    </submittedName>
</protein>
<evidence type="ECO:0000256" key="1">
    <source>
        <dbReference type="SAM" id="SignalP"/>
    </source>
</evidence>
<sequence length="109" mass="12045">MPSKFSYILIISLVILPIIHNTFNNVPVVDTLNNVHQEDITSNAAFGINGYLSSNMSSNNDTINSDTIFYIRGEVNNTVNDVSADVPNINAPNNTVDSADNHFFHFSEK</sequence>
<gene>
    <name evidence="2" type="ORF">DERYTH_LOCUS19442</name>
</gene>
<accession>A0A9N9JJC3</accession>
<name>A0A9N9JJC3_9GLOM</name>
<comment type="caution">
    <text evidence="2">The sequence shown here is derived from an EMBL/GenBank/DDBJ whole genome shotgun (WGS) entry which is preliminary data.</text>
</comment>
<proteinExistence type="predicted"/>
<feature type="chain" id="PRO_5040214865" evidence="1">
    <location>
        <begin position="25"/>
        <end position="109"/>
    </location>
</feature>
<keyword evidence="3" id="KW-1185">Reference proteome</keyword>
<dbReference type="AlphaFoldDB" id="A0A9N9JJC3"/>
<reference evidence="2" key="1">
    <citation type="submission" date="2021-06" db="EMBL/GenBank/DDBJ databases">
        <authorList>
            <person name="Kallberg Y."/>
            <person name="Tangrot J."/>
            <person name="Rosling A."/>
        </authorList>
    </citation>
    <scope>NUCLEOTIDE SEQUENCE</scope>
    <source>
        <strain evidence="2">MA453B</strain>
    </source>
</reference>
<keyword evidence="1" id="KW-0732">Signal</keyword>
<dbReference type="EMBL" id="CAJVPY010021328">
    <property type="protein sequence ID" value="CAG8779140.1"/>
    <property type="molecule type" value="Genomic_DNA"/>
</dbReference>